<feature type="compositionally biased region" description="Basic and acidic residues" evidence="5">
    <location>
        <begin position="91"/>
        <end position="102"/>
    </location>
</feature>
<dbReference type="Proteomes" id="UP001219567">
    <property type="component" value="Chromosome 1"/>
</dbReference>
<evidence type="ECO:0000256" key="2">
    <source>
        <dbReference type="ARBA" id="ARBA00022540"/>
    </source>
</evidence>
<feature type="compositionally biased region" description="Acidic residues" evidence="5">
    <location>
        <begin position="25"/>
        <end position="39"/>
    </location>
</feature>
<dbReference type="Pfam" id="PF08597">
    <property type="entry name" value="eIF3_subunit"/>
    <property type="match status" value="1"/>
</dbReference>
<dbReference type="InterPro" id="IPR013906">
    <property type="entry name" value="eIF3j"/>
</dbReference>
<dbReference type="Gene3D" id="1.10.246.60">
    <property type="entry name" value="Eukaryotic translation initiation factor 3 like domains"/>
    <property type="match status" value="1"/>
</dbReference>
<feature type="compositionally biased region" description="Basic and acidic residues" evidence="5">
    <location>
        <begin position="119"/>
        <end position="134"/>
    </location>
</feature>
<keyword evidence="7" id="KW-1185">Reference proteome</keyword>
<name>A0AAJ5YS64_9BASI</name>
<sequence length="261" mass="29222">MSDWENDEEVQPVPRNVGRRRFEDEDKEDEPEDWDAEEEEKPKPAPVKPTPKPVTKPGKAKKNLLKGAEVNRRGVAGEETGLEDWDGPLSEAERKRLQREAEMQSDLDNAAALFGSAKLDQDQDQEKQEARKVAETAPSGLAASQPATKEQWEKYADQVYDIFIRPQSSRAGFDKQFFPHFLKLLTSNGLRDVDLRKGSTKMREYAEAKGKAEQELKRTGGNRPAGAAKAKPKQVGTASAKNTRFDLEAYGGEALDDDDFM</sequence>
<evidence type="ECO:0000256" key="3">
    <source>
        <dbReference type="ARBA" id="ARBA00022917"/>
    </source>
</evidence>
<dbReference type="AlphaFoldDB" id="A0AAJ5YS64"/>
<evidence type="ECO:0000256" key="5">
    <source>
        <dbReference type="SAM" id="MobiDB-lite"/>
    </source>
</evidence>
<reference evidence="6 7" key="1">
    <citation type="submission" date="2023-03" db="EMBL/GenBank/DDBJ databases">
        <title>Mating type loci evolution in Malassezia.</title>
        <authorList>
            <person name="Coelho M.A."/>
        </authorList>
    </citation>
    <scope>NUCLEOTIDE SEQUENCE [LARGE SCALE GENOMIC DNA]</scope>
    <source>
        <strain evidence="6 7">CBS 9725</strain>
    </source>
</reference>
<dbReference type="InterPro" id="IPR023194">
    <property type="entry name" value="eIF3-like_dom_sf"/>
</dbReference>
<feature type="compositionally biased region" description="Basic and acidic residues" evidence="5">
    <location>
        <begin position="207"/>
        <end position="218"/>
    </location>
</feature>
<dbReference type="GO" id="GO:0003743">
    <property type="term" value="F:translation initiation factor activity"/>
    <property type="evidence" value="ECO:0007669"/>
    <property type="project" value="UniProtKB-KW"/>
</dbReference>
<evidence type="ECO:0000313" key="7">
    <source>
        <dbReference type="Proteomes" id="UP001219567"/>
    </source>
</evidence>
<feature type="compositionally biased region" description="Acidic residues" evidence="5">
    <location>
        <begin position="1"/>
        <end position="10"/>
    </location>
</feature>
<organism evidence="6 7">
    <name type="scientific">Malassezia yamatoensis</name>
    <dbReference type="NCBI Taxonomy" id="253288"/>
    <lineage>
        <taxon>Eukaryota</taxon>
        <taxon>Fungi</taxon>
        <taxon>Dikarya</taxon>
        <taxon>Basidiomycota</taxon>
        <taxon>Ustilaginomycotina</taxon>
        <taxon>Malasseziomycetes</taxon>
        <taxon>Malasseziales</taxon>
        <taxon>Malasseziaceae</taxon>
        <taxon>Malassezia</taxon>
    </lineage>
</organism>
<feature type="region of interest" description="Disordered" evidence="5">
    <location>
        <begin position="1"/>
        <end position="149"/>
    </location>
</feature>
<proteinExistence type="predicted"/>
<protein>
    <recommendedName>
        <fullName evidence="4">Eukaryotic translation initiation factor 3 30 kDa subunit</fullName>
    </recommendedName>
</protein>
<dbReference type="EMBL" id="CP119943">
    <property type="protein sequence ID" value="WFC98747.1"/>
    <property type="molecule type" value="Genomic_DNA"/>
</dbReference>
<feature type="region of interest" description="Disordered" evidence="5">
    <location>
        <begin position="207"/>
        <end position="242"/>
    </location>
</feature>
<evidence type="ECO:0000256" key="4">
    <source>
        <dbReference type="ARBA" id="ARBA00029904"/>
    </source>
</evidence>
<dbReference type="PANTHER" id="PTHR21681">
    <property type="entry name" value="EUKARYOTIC TRANSLATION INITIATION FACTOR 3 SUBUNIT J"/>
    <property type="match status" value="1"/>
</dbReference>
<evidence type="ECO:0000313" key="6">
    <source>
        <dbReference type="EMBL" id="WFC98747.1"/>
    </source>
</evidence>
<dbReference type="GO" id="GO:0005852">
    <property type="term" value="C:eukaryotic translation initiation factor 3 complex"/>
    <property type="evidence" value="ECO:0007669"/>
    <property type="project" value="InterPro"/>
</dbReference>
<feature type="compositionally biased region" description="Pro residues" evidence="5">
    <location>
        <begin position="44"/>
        <end position="54"/>
    </location>
</feature>
<accession>A0AAJ5YS64</accession>
<keyword evidence="2 6" id="KW-0396">Initiation factor</keyword>
<keyword evidence="1" id="KW-0963">Cytoplasm</keyword>
<evidence type="ECO:0000256" key="1">
    <source>
        <dbReference type="ARBA" id="ARBA00022490"/>
    </source>
</evidence>
<keyword evidence="3" id="KW-0648">Protein biosynthesis</keyword>
<gene>
    <name evidence="6" type="primary">HCR1</name>
    <name evidence="6" type="ORF">MYAM1_001479</name>
</gene>
<dbReference type="PANTHER" id="PTHR21681:SF0">
    <property type="entry name" value="EUKARYOTIC TRANSLATION INITIATION FACTOR 3 SUBUNIT J"/>
    <property type="match status" value="1"/>
</dbReference>